<evidence type="ECO:0000313" key="4">
    <source>
        <dbReference type="EMBL" id="CAE6173375.1"/>
    </source>
</evidence>
<sequence length="1044" mass="118601">MGVESVLNLSELFMLVCGIESKDSQKNGDDGLTGLMETPRSKPSPPTPRVSKPTGTKSDGNSPSPVHSTRLSPQTVTSKLATDRRTARVPTPPEASKTNSIYLNKSQSRLGKGTELLAQLNQIQEDFRKANEEIERLKKDKSKALDDLKESEKLTKEANEKLREALAAQQRAEKSSEIEIFRAVELEQAGIEAVHKKEISWKKEVESIRSQHALDISALLSTTEELHRIKQELAMTADAKNKALSHAEEATKIAENQAEKAEILSSELSRLKALVSLDERKNTIEGDEVVSKLKSELEMLRGKLEKVSILENTLKGQEESIELLHVDLEAAKMVESYANNLAAEWKSENLLNEKTELATELENCKKEEEKSKKAMEGLTLDLQEVSAEAREAKEKLLTCQAELELSGTQIESLKLAEKDTNEKHGKMLEDARNEIDGLKSSLENTENEFVNSKTEWEQRELRLTICVKKLENEIFSVQEELSKVKDLLNLKEVEACAVKEEEAKMKSNRKELEEEIKDLQERVEEAEAESMKLKESLLEKEDELKNAAAENQKLREMEVSSVEKIDELSKVNESLLDKETKLQNIIQEAEELRVKEIDYLKKIEELSATKESLVEKETKLLSIVQEAEELRRRELACLKTIEEFSAVNERLVDKEAKLQSSIQEIEVLKEREAEYIKQIEELSLLNESLVEKEAKLQTIVQENEELREKESAYHKKIEELSRVNEIFADRETELQSSTQENEELREREVASLKKIEELAKLQENLLGKENELHDMVLEIEDLKAKDSLAEKKIEELSNINKSLLVKESELQDVVCENEELKSKEAKKIEELSKMKECLLDKETELQTVIHDNDELKAREAFALKKIEELSKLLEEASSTDEKAEENGKLSDIQKGVGFSQENDPRCREEITNTNLSDHGTGEQKVQESPLEAIDRHLKDDTTIHWLAHNVQVIGKGDKDKDSMEGEGYHLEKREASSEHDFAEEEVDSKAEGSENFDQLSNGLSSAEHTEDLVSKEQHQKKKKPLLRKFGNLLKKKSTSSSSKK</sequence>
<dbReference type="EMBL" id="LR999457">
    <property type="protein sequence ID" value="CAE6173375.1"/>
    <property type="molecule type" value="Genomic_DNA"/>
</dbReference>
<feature type="compositionally biased region" description="Basic and acidic residues" evidence="3">
    <location>
        <begin position="20"/>
        <end position="29"/>
    </location>
</feature>
<name>A0A8S2B0E0_ARAAE</name>
<feature type="compositionally biased region" description="Polar residues" evidence="3">
    <location>
        <begin position="55"/>
        <end position="80"/>
    </location>
</feature>
<feature type="region of interest" description="Disordered" evidence="3">
    <location>
        <begin position="949"/>
        <end position="1044"/>
    </location>
</feature>
<feature type="compositionally biased region" description="Basic and acidic residues" evidence="3">
    <location>
        <begin position="955"/>
        <end position="980"/>
    </location>
</feature>
<feature type="compositionally biased region" description="Basic and acidic residues" evidence="3">
    <location>
        <begin position="876"/>
        <end position="888"/>
    </location>
</feature>
<gene>
    <name evidence="4" type="ORF">AARE701A_LOCUS18305</name>
</gene>
<proteinExistence type="predicted"/>
<dbReference type="GO" id="GO:0007131">
    <property type="term" value="P:reciprocal meiotic recombination"/>
    <property type="evidence" value="ECO:0007669"/>
    <property type="project" value="TreeGrafter"/>
</dbReference>
<organism evidence="4 5">
    <name type="scientific">Arabidopsis arenosa</name>
    <name type="common">Sand rock-cress</name>
    <name type="synonym">Cardaminopsis arenosa</name>
    <dbReference type="NCBI Taxonomy" id="38785"/>
    <lineage>
        <taxon>Eukaryota</taxon>
        <taxon>Viridiplantae</taxon>
        <taxon>Streptophyta</taxon>
        <taxon>Embryophyta</taxon>
        <taxon>Tracheophyta</taxon>
        <taxon>Spermatophyta</taxon>
        <taxon>Magnoliopsida</taxon>
        <taxon>eudicotyledons</taxon>
        <taxon>Gunneridae</taxon>
        <taxon>Pentapetalae</taxon>
        <taxon>rosids</taxon>
        <taxon>malvids</taxon>
        <taxon>Brassicales</taxon>
        <taxon>Brassicaceae</taxon>
        <taxon>Camelineae</taxon>
        <taxon>Arabidopsis</taxon>
    </lineage>
</organism>
<evidence type="ECO:0000256" key="1">
    <source>
        <dbReference type="ARBA" id="ARBA00023054"/>
    </source>
</evidence>
<evidence type="ECO:0000256" key="3">
    <source>
        <dbReference type="SAM" id="MobiDB-lite"/>
    </source>
</evidence>
<evidence type="ECO:0000313" key="5">
    <source>
        <dbReference type="Proteomes" id="UP000682877"/>
    </source>
</evidence>
<feature type="region of interest" description="Disordered" evidence="3">
    <location>
        <begin position="19"/>
        <end position="101"/>
    </location>
</feature>
<dbReference type="PANTHER" id="PTHR23160:SF15">
    <property type="entry name" value="WEB FAMILY PROTEIN"/>
    <property type="match status" value="1"/>
</dbReference>
<dbReference type="AlphaFoldDB" id="A0A8S2B0E0"/>
<feature type="compositionally biased region" description="Polar residues" evidence="3">
    <location>
        <begin position="995"/>
        <end position="1006"/>
    </location>
</feature>
<keyword evidence="1 2" id="KW-0175">Coiled coil</keyword>
<feature type="coiled-coil region" evidence="2">
    <location>
        <begin position="244"/>
        <end position="310"/>
    </location>
</feature>
<dbReference type="Proteomes" id="UP000682877">
    <property type="component" value="Chromosome 7"/>
</dbReference>
<keyword evidence="5" id="KW-1185">Reference proteome</keyword>
<protein>
    <recommendedName>
        <fullName evidence="6">WEB family protein</fullName>
    </recommendedName>
</protein>
<feature type="coiled-coil region" evidence="2">
    <location>
        <begin position="347"/>
        <end position="799"/>
    </location>
</feature>
<feature type="region of interest" description="Disordered" evidence="3">
    <location>
        <begin position="876"/>
        <end position="928"/>
    </location>
</feature>
<feature type="coiled-coil region" evidence="2">
    <location>
        <begin position="113"/>
        <end position="179"/>
    </location>
</feature>
<reference evidence="4" key="1">
    <citation type="submission" date="2021-01" db="EMBL/GenBank/DDBJ databases">
        <authorList>
            <person name="Bezrukov I."/>
        </authorList>
    </citation>
    <scope>NUCLEOTIDE SEQUENCE</scope>
</reference>
<dbReference type="PANTHER" id="PTHR23160">
    <property type="entry name" value="SYNAPTONEMAL COMPLEX PROTEIN-RELATED"/>
    <property type="match status" value="1"/>
</dbReference>
<feature type="compositionally biased region" description="Basic residues" evidence="3">
    <location>
        <begin position="1033"/>
        <end position="1044"/>
    </location>
</feature>
<feature type="compositionally biased region" description="Basic and acidic residues" evidence="3">
    <location>
        <begin position="1007"/>
        <end position="1017"/>
    </location>
</feature>
<evidence type="ECO:0000256" key="2">
    <source>
        <dbReference type="SAM" id="Coils"/>
    </source>
</evidence>
<evidence type="ECO:0008006" key="6">
    <source>
        <dbReference type="Google" id="ProtNLM"/>
    </source>
</evidence>
<accession>A0A8S2B0E0</accession>